<organism evidence="2 3">
    <name type="scientific">Mycoplasmopsis cynos</name>
    <dbReference type="NCBI Taxonomy" id="171284"/>
    <lineage>
        <taxon>Bacteria</taxon>
        <taxon>Bacillati</taxon>
        <taxon>Mycoplasmatota</taxon>
        <taxon>Mycoplasmoidales</taxon>
        <taxon>Metamycoplasmataceae</taxon>
        <taxon>Mycoplasmopsis</taxon>
    </lineage>
</organism>
<dbReference type="EMBL" id="CP141046">
    <property type="protein sequence ID" value="WQQ19974.1"/>
    <property type="molecule type" value="Genomic_DNA"/>
</dbReference>
<feature type="transmembrane region" description="Helical" evidence="1">
    <location>
        <begin position="7"/>
        <end position="29"/>
    </location>
</feature>
<keyword evidence="1" id="KW-0812">Transmembrane</keyword>
<dbReference type="RefSeq" id="WP_322936144.1">
    <property type="nucleotide sequence ID" value="NZ_CP141046.1"/>
</dbReference>
<protein>
    <submittedName>
        <fullName evidence="2">Nuclease</fullName>
    </submittedName>
</protein>
<evidence type="ECO:0000313" key="2">
    <source>
        <dbReference type="EMBL" id="WQQ19974.1"/>
    </source>
</evidence>
<dbReference type="InterPro" id="IPR036691">
    <property type="entry name" value="Endo/exonu/phosph_ase_sf"/>
</dbReference>
<keyword evidence="1" id="KW-0472">Membrane</keyword>
<dbReference type="Gene3D" id="3.60.10.10">
    <property type="entry name" value="Endonuclease/exonuclease/phosphatase"/>
    <property type="match status" value="1"/>
</dbReference>
<sequence>MKKRKNYYLVLIIMFITLGAIGYGGYVAYNKIVNASKTKQDNNSTTNIKNQSQNTLPELDLATWNIQNFGSSSPKEGTKVQAVAELISNQDLKFVSVQEVSYENWSAIEKVIRVLKERYNKNYSFAKSPLKLFSTSRPKSKESYAIIYDPTVFEEIDNKGLDKFEGKDIEFTRPLWISHWGVRNSSTKFWIINGHLDSPSNNKKEKEKANPTINGYKWMQQGEQEVKEFLDIKNAFESIKKIYYNNSQIDEAIIFNGDTNIKKEHFNYANKYYEDLGYETGYHKQGKLAEHFLTSMSKNGYVNPYDKFIIFDPNNSVDQVEPNKYKFDLYNVFKNNVLDRQKYLSIFSKEKGKESLKNIKDNDIVKKISDHTFAKIKLKVHK</sequence>
<dbReference type="NCBIfam" id="NF045851">
    <property type="entry name" value="mem_nucl_MnuA"/>
    <property type="match status" value="1"/>
</dbReference>
<evidence type="ECO:0000256" key="1">
    <source>
        <dbReference type="SAM" id="Phobius"/>
    </source>
</evidence>
<proteinExistence type="predicted"/>
<reference evidence="2 3" key="1">
    <citation type="submission" date="2023-12" db="EMBL/GenBank/DDBJ databases">
        <title>Hybrid Genome Assemblies of Mycoplasma cynos and Mycoplasma felis isolated from Dogs and Cats with Infectious Respiratory Disease.</title>
        <authorList>
            <person name="Framst I."/>
            <person name="Cai H."/>
            <person name="Ramesh P."/>
            <person name="Maboni G."/>
        </authorList>
    </citation>
    <scope>NUCLEOTIDE SEQUENCE [LARGE SCALE GENOMIC DNA]</scope>
    <source>
        <strain evidence="2 3">30510</strain>
    </source>
</reference>
<dbReference type="SUPFAM" id="SSF56219">
    <property type="entry name" value="DNase I-like"/>
    <property type="match status" value="1"/>
</dbReference>
<evidence type="ECO:0000313" key="3">
    <source>
        <dbReference type="Proteomes" id="UP001327314"/>
    </source>
</evidence>
<gene>
    <name evidence="2" type="ORF">RRG46_00240</name>
</gene>
<accession>A0ABD8AJ06</accession>
<name>A0ABD8AJ06_9BACT</name>
<dbReference type="AlphaFoldDB" id="A0ABD8AJ06"/>
<dbReference type="Proteomes" id="UP001327314">
    <property type="component" value="Chromosome"/>
</dbReference>
<keyword evidence="1" id="KW-1133">Transmembrane helix</keyword>